<comment type="caution">
    <text evidence="5">The sequence shown here is derived from an EMBL/GenBank/DDBJ whole genome shotgun (WGS) entry which is preliminary data.</text>
</comment>
<dbReference type="AlphaFoldDB" id="A0A2T4J4X1"/>
<dbReference type="InterPro" id="IPR026891">
    <property type="entry name" value="Fn3-like"/>
</dbReference>
<dbReference type="Proteomes" id="UP000241899">
    <property type="component" value="Unassembled WGS sequence"/>
</dbReference>
<dbReference type="GO" id="GO:0009044">
    <property type="term" value="F:xylan 1,4-beta-xylosidase activity"/>
    <property type="evidence" value="ECO:0007669"/>
    <property type="project" value="InterPro"/>
</dbReference>
<dbReference type="InterPro" id="IPR013783">
    <property type="entry name" value="Ig-like_fold"/>
</dbReference>
<dbReference type="Gene3D" id="3.20.20.300">
    <property type="entry name" value="Glycoside hydrolase, family 3, N-terminal domain"/>
    <property type="match status" value="1"/>
</dbReference>
<dbReference type="GO" id="GO:0046556">
    <property type="term" value="F:alpha-L-arabinofuranosidase activity"/>
    <property type="evidence" value="ECO:0007669"/>
    <property type="project" value="TreeGrafter"/>
</dbReference>
<reference evidence="5 6" key="1">
    <citation type="submission" date="2018-03" db="EMBL/GenBank/DDBJ databases">
        <title>Rhodobacter veldkampii.</title>
        <authorList>
            <person name="Meyer T.E."/>
            <person name="Miller S."/>
            <person name="Lodha T."/>
            <person name="Gandham S."/>
            <person name="Chintalapati S."/>
            <person name="Chintalapati V.R."/>
        </authorList>
    </citation>
    <scope>NUCLEOTIDE SEQUENCE [LARGE SCALE GENOMIC DNA]</scope>
    <source>
        <strain evidence="5 6">DSM 11550</strain>
    </source>
</reference>
<dbReference type="SUPFAM" id="SSF51445">
    <property type="entry name" value="(Trans)glycosidases"/>
    <property type="match status" value="1"/>
</dbReference>
<evidence type="ECO:0000256" key="2">
    <source>
        <dbReference type="ARBA" id="ARBA00022729"/>
    </source>
</evidence>
<sequence length="479" mass="49184">GFGGVVISDYNAIAELVVHGVAADLAEAAALALRAGVDIDMMGGAYQAGLVPALARGLVTMDQIDAAVLRVLALKQRLGLFADPFRGLGADAPPAGVRFRALAREAAGKAMVLLKNEGAVLPLTCSGGPIAVIGPLADAAEEMLGAWSGAGRAEDCVTFRAGLAAGFPDRALRYAEGAGIESGTAAMIAAAVATAQGADTVLLCAGEARAMSGEASCRGAPVLPEPQLDLARALIASGRPVVLILCSGRPLILPDWLVAGCAAILAAWFPGAEAGHALADVLSGARAPTGRLPVTWPAAIGQIPIHHALRRSGRPASADHYTSKYLDIPVEPLFPFGHGLSYASPQIEALRAEPATVDVPGQITLRFELVNPASQHVETTVLVYRQDPVASIARPVLELCGFVRVQAAPGERVPVSLTFGTDVAAFPGADLAPRVETGRIDFLLGTRAVEAELARVSVHLRGGLPHILPQAEQAGPVQG</sequence>
<dbReference type="InterPro" id="IPR036962">
    <property type="entry name" value="Glyco_hydro_3_N_sf"/>
</dbReference>
<evidence type="ECO:0000256" key="3">
    <source>
        <dbReference type="ARBA" id="ARBA00022801"/>
    </source>
</evidence>
<keyword evidence="6" id="KW-1185">Reference proteome</keyword>
<feature type="domain" description="Fibronectin type III-like" evidence="4">
    <location>
        <begin position="379"/>
        <end position="448"/>
    </location>
</feature>
<proteinExistence type="inferred from homology"/>
<gene>
    <name evidence="5" type="ORF">C5F46_15985</name>
</gene>
<dbReference type="InterPro" id="IPR044993">
    <property type="entry name" value="BXL"/>
</dbReference>
<accession>A0A2T4J4X1</accession>
<dbReference type="Pfam" id="PF14310">
    <property type="entry name" value="Fn3-like"/>
    <property type="match status" value="1"/>
</dbReference>
<comment type="similarity">
    <text evidence="1">Belongs to the glycosyl hydrolase 3 family.</text>
</comment>
<dbReference type="Gene3D" id="3.40.50.1700">
    <property type="entry name" value="Glycoside hydrolase family 3 C-terminal domain"/>
    <property type="match status" value="1"/>
</dbReference>
<name>A0A2T4J4X1_9RHOB</name>
<dbReference type="InterPro" id="IPR002772">
    <property type="entry name" value="Glyco_hydro_3_C"/>
</dbReference>
<feature type="non-terminal residue" evidence="5">
    <location>
        <position position="1"/>
    </location>
</feature>
<dbReference type="Pfam" id="PF00933">
    <property type="entry name" value="Glyco_hydro_3"/>
    <property type="match status" value="1"/>
</dbReference>
<evidence type="ECO:0000259" key="4">
    <source>
        <dbReference type="SMART" id="SM01217"/>
    </source>
</evidence>
<dbReference type="InterPro" id="IPR036881">
    <property type="entry name" value="Glyco_hydro_3_C_sf"/>
</dbReference>
<dbReference type="SMART" id="SM01217">
    <property type="entry name" value="Fn3_like"/>
    <property type="match status" value="1"/>
</dbReference>
<dbReference type="Pfam" id="PF01915">
    <property type="entry name" value="Glyco_hydro_3_C"/>
    <property type="match status" value="1"/>
</dbReference>
<dbReference type="PANTHER" id="PTHR42721">
    <property type="entry name" value="SUGAR HYDROLASE-RELATED"/>
    <property type="match status" value="1"/>
</dbReference>
<dbReference type="GO" id="GO:0031222">
    <property type="term" value="P:arabinan catabolic process"/>
    <property type="evidence" value="ECO:0007669"/>
    <property type="project" value="TreeGrafter"/>
</dbReference>
<keyword evidence="2" id="KW-0732">Signal</keyword>
<dbReference type="EMBL" id="PZKF01000098">
    <property type="protein sequence ID" value="PTE12950.1"/>
    <property type="molecule type" value="Genomic_DNA"/>
</dbReference>
<dbReference type="InterPro" id="IPR017853">
    <property type="entry name" value="GH"/>
</dbReference>
<dbReference type="GO" id="GO:0045493">
    <property type="term" value="P:xylan catabolic process"/>
    <property type="evidence" value="ECO:0007669"/>
    <property type="project" value="InterPro"/>
</dbReference>
<organism evidence="5 6">
    <name type="scientific">Phaeovulum veldkampii DSM 11550</name>
    <dbReference type="NCBI Taxonomy" id="1185920"/>
    <lineage>
        <taxon>Bacteria</taxon>
        <taxon>Pseudomonadati</taxon>
        <taxon>Pseudomonadota</taxon>
        <taxon>Alphaproteobacteria</taxon>
        <taxon>Rhodobacterales</taxon>
        <taxon>Paracoccaceae</taxon>
        <taxon>Phaeovulum</taxon>
    </lineage>
</organism>
<dbReference type="PANTHER" id="PTHR42721:SF3">
    <property type="entry name" value="BETA-D-XYLOSIDASE 5-RELATED"/>
    <property type="match status" value="1"/>
</dbReference>
<keyword evidence="3" id="KW-0378">Hydrolase</keyword>
<dbReference type="SUPFAM" id="SSF52279">
    <property type="entry name" value="Beta-D-glucan exohydrolase, C-terminal domain"/>
    <property type="match status" value="1"/>
</dbReference>
<dbReference type="Gene3D" id="2.60.40.10">
    <property type="entry name" value="Immunoglobulins"/>
    <property type="match status" value="1"/>
</dbReference>
<dbReference type="InterPro" id="IPR001764">
    <property type="entry name" value="Glyco_hydro_3_N"/>
</dbReference>
<dbReference type="RefSeq" id="WP_181317780.1">
    <property type="nucleotide sequence ID" value="NZ_PZKF01000098.1"/>
</dbReference>
<evidence type="ECO:0000313" key="6">
    <source>
        <dbReference type="Proteomes" id="UP000241899"/>
    </source>
</evidence>
<protein>
    <submittedName>
        <fullName evidence="5">Beta-glucosidase</fullName>
    </submittedName>
</protein>
<evidence type="ECO:0000313" key="5">
    <source>
        <dbReference type="EMBL" id="PTE12950.1"/>
    </source>
</evidence>
<evidence type="ECO:0000256" key="1">
    <source>
        <dbReference type="ARBA" id="ARBA00005336"/>
    </source>
</evidence>